<evidence type="ECO:0000256" key="3">
    <source>
        <dbReference type="ARBA" id="ARBA00022842"/>
    </source>
</evidence>
<keyword evidence="2 6" id="KW-0479">Metal-binding</keyword>
<dbReference type="SUPFAM" id="SSF55821">
    <property type="entry name" value="YrdC/RibB"/>
    <property type="match status" value="1"/>
</dbReference>
<dbReference type="Pfam" id="PF00926">
    <property type="entry name" value="DHBP_synthase"/>
    <property type="match status" value="1"/>
</dbReference>
<dbReference type="GO" id="GO:0009231">
    <property type="term" value="P:riboflavin biosynthetic process"/>
    <property type="evidence" value="ECO:0007669"/>
    <property type="project" value="UniProtKB-KW"/>
</dbReference>
<dbReference type="GO" id="GO:0046872">
    <property type="term" value="F:metal ion binding"/>
    <property type="evidence" value="ECO:0007669"/>
    <property type="project" value="UniProtKB-KW"/>
</dbReference>
<keyword evidence="1 6" id="KW-0686">Riboflavin biosynthesis</keyword>
<keyword evidence="9" id="KW-1185">Reference proteome</keyword>
<name>A0AA37F9N2_9ARCH</name>
<comment type="similarity">
    <text evidence="6">Belongs to the DHBP synthase family.</text>
</comment>
<dbReference type="AlphaFoldDB" id="A0AA37F9N2"/>
<dbReference type="Gene3D" id="3.90.870.10">
    <property type="entry name" value="DHBP synthase"/>
    <property type="match status" value="1"/>
</dbReference>
<dbReference type="EMBL" id="BMNY01000001">
    <property type="protein sequence ID" value="GGM74453.1"/>
    <property type="molecule type" value="Genomic_DNA"/>
</dbReference>
<dbReference type="PANTHER" id="PTHR21327">
    <property type="entry name" value="GTP CYCLOHYDROLASE II-RELATED"/>
    <property type="match status" value="1"/>
</dbReference>
<reference evidence="8" key="2">
    <citation type="submission" date="2022-09" db="EMBL/GenBank/DDBJ databases">
        <authorList>
            <person name="Sun Q."/>
            <person name="Ohkuma M."/>
        </authorList>
    </citation>
    <scope>NUCLEOTIDE SEQUENCE</scope>
    <source>
        <strain evidence="8">JCM 13583</strain>
    </source>
</reference>
<comment type="function">
    <text evidence="6">Catalyzes the conversion of D-ribulose 5-phosphate to formate and 3,4-dihydroxy-2-butanone 4-phosphate.</text>
</comment>
<gene>
    <name evidence="8" type="ORF">GCM10007108_10480</name>
</gene>
<proteinExistence type="inferred from homology"/>
<reference evidence="8" key="1">
    <citation type="journal article" date="2014" name="Int. J. Syst. Evol. Microbiol.">
        <title>Complete genome sequence of Corynebacterium casei LMG S-19264T (=DSM 44701T), isolated from a smear-ripened cheese.</title>
        <authorList>
            <consortium name="US DOE Joint Genome Institute (JGI-PGF)"/>
            <person name="Walter F."/>
            <person name="Albersmeier A."/>
            <person name="Kalinowski J."/>
            <person name="Ruckert C."/>
        </authorList>
    </citation>
    <scope>NUCLEOTIDE SEQUENCE</scope>
    <source>
        <strain evidence="8">JCM 13583</strain>
    </source>
</reference>
<evidence type="ECO:0000256" key="6">
    <source>
        <dbReference type="RuleBase" id="RU003843"/>
    </source>
</evidence>
<comment type="caution">
    <text evidence="8">The sequence shown here is derived from an EMBL/GenBank/DDBJ whole genome shotgun (WGS) entry which is preliminary data.</text>
</comment>
<evidence type="ECO:0000256" key="2">
    <source>
        <dbReference type="ARBA" id="ARBA00022723"/>
    </source>
</evidence>
<organism evidence="8 9">
    <name type="scientific">Thermogymnomonas acidicola</name>
    <dbReference type="NCBI Taxonomy" id="399579"/>
    <lineage>
        <taxon>Archaea</taxon>
        <taxon>Methanobacteriati</taxon>
        <taxon>Thermoplasmatota</taxon>
        <taxon>Thermoplasmata</taxon>
        <taxon>Thermoplasmatales</taxon>
        <taxon>Thermogymnomonas</taxon>
    </lineage>
</organism>
<keyword evidence="3 6" id="KW-0460">Magnesium</keyword>
<dbReference type="Proteomes" id="UP000632195">
    <property type="component" value="Unassembled WGS sequence"/>
</dbReference>
<dbReference type="PANTHER" id="PTHR21327:SF46">
    <property type="entry name" value="3,4-DIHYDROXY-2-BUTANONE 4-PHOSPHATE SYNTHASE"/>
    <property type="match status" value="1"/>
</dbReference>
<comment type="subunit">
    <text evidence="6">Homodimer.</text>
</comment>
<evidence type="ECO:0000256" key="7">
    <source>
        <dbReference type="SAM" id="MobiDB-lite"/>
    </source>
</evidence>
<dbReference type="NCBIfam" id="TIGR00506">
    <property type="entry name" value="ribB"/>
    <property type="match status" value="1"/>
</dbReference>
<dbReference type="InterPro" id="IPR017945">
    <property type="entry name" value="DHBP_synth_RibB-like_a/b_dom"/>
</dbReference>
<evidence type="ECO:0000313" key="9">
    <source>
        <dbReference type="Proteomes" id="UP000632195"/>
    </source>
</evidence>
<sequence length="249" mass="27685">MPMLTEIAEELRAGRPVLVYDFDGRERETDIVFASQFITPEKVRFMRKYGGGLICTTVTEEMASAIGLPYLEDVLRTSSLVPDILLDASDLKYDRNSSFSLTVNHRNTFTGIPDVDRALTISEFARFLGELEEFGERATVEFARRFRSPGHVILLIAREGYFGRRRGHTELSTYLVESAGLIPSATIVEMLSDTGRSMTKEEAMAFASQNSLKFIEGKAIVEEWADGQGNGHGGLRHTAPRPPSLSEGE</sequence>
<evidence type="ECO:0000256" key="5">
    <source>
        <dbReference type="ARBA" id="ARBA00023239"/>
    </source>
</evidence>
<protein>
    <recommendedName>
        <fullName evidence="6">3,4-dihydroxy-2-butanone 4-phosphate synthase</fullName>
        <shortName evidence="6">DHBP synthase</shortName>
        <ecNumber evidence="6">4.1.99.12</ecNumber>
    </recommendedName>
</protein>
<comment type="pathway">
    <text evidence="6">Cofactor biosynthesis; riboflavin biosynthesis; 2-hydroxy-3-oxobutyl phosphate from D-ribulose 5-phosphate: step 1/1.</text>
</comment>
<keyword evidence="4 6" id="KW-0464">Manganese</keyword>
<feature type="region of interest" description="Disordered" evidence="7">
    <location>
        <begin position="226"/>
        <end position="249"/>
    </location>
</feature>
<comment type="catalytic activity">
    <reaction evidence="6">
        <text>D-ribulose 5-phosphate = (2S)-2-hydroxy-3-oxobutyl phosphate + formate + H(+)</text>
        <dbReference type="Rhea" id="RHEA:18457"/>
        <dbReference type="ChEBI" id="CHEBI:15378"/>
        <dbReference type="ChEBI" id="CHEBI:15740"/>
        <dbReference type="ChEBI" id="CHEBI:58121"/>
        <dbReference type="ChEBI" id="CHEBI:58830"/>
        <dbReference type="EC" id="4.1.99.12"/>
    </reaction>
</comment>
<accession>A0AA37F9N2</accession>
<comment type="cofactor">
    <cofactor evidence="6">
        <name>Mg(2+)</name>
        <dbReference type="ChEBI" id="CHEBI:18420"/>
    </cofactor>
    <cofactor evidence="6">
        <name>Mn(2+)</name>
        <dbReference type="ChEBI" id="CHEBI:29035"/>
    </cofactor>
    <text evidence="6">Binds 2 divalent metal cations per subunit. Magnesium or manganese.</text>
</comment>
<dbReference type="GO" id="GO:0008686">
    <property type="term" value="F:3,4-dihydroxy-2-butanone-4-phosphate synthase activity"/>
    <property type="evidence" value="ECO:0007669"/>
    <property type="project" value="UniProtKB-EC"/>
</dbReference>
<dbReference type="EC" id="4.1.99.12" evidence="6"/>
<dbReference type="InterPro" id="IPR000422">
    <property type="entry name" value="DHBP_synthase_RibB"/>
</dbReference>
<evidence type="ECO:0000313" key="8">
    <source>
        <dbReference type="EMBL" id="GGM74453.1"/>
    </source>
</evidence>
<evidence type="ECO:0000256" key="4">
    <source>
        <dbReference type="ARBA" id="ARBA00023211"/>
    </source>
</evidence>
<dbReference type="GO" id="GO:0005829">
    <property type="term" value="C:cytosol"/>
    <property type="evidence" value="ECO:0007669"/>
    <property type="project" value="TreeGrafter"/>
</dbReference>
<evidence type="ECO:0000256" key="1">
    <source>
        <dbReference type="ARBA" id="ARBA00022619"/>
    </source>
</evidence>
<keyword evidence="5 6" id="KW-0456">Lyase</keyword>